<evidence type="ECO:0000313" key="2">
    <source>
        <dbReference type="EMBL" id="MCV9386611.1"/>
    </source>
</evidence>
<feature type="transmembrane region" description="Helical" evidence="1">
    <location>
        <begin position="134"/>
        <end position="155"/>
    </location>
</feature>
<evidence type="ECO:0000256" key="1">
    <source>
        <dbReference type="SAM" id="Phobius"/>
    </source>
</evidence>
<keyword evidence="1" id="KW-1133">Transmembrane helix</keyword>
<sequence>MQTDKIRYSFTIDRSVVIVVYLIALLLGAWSLTWFEDPWWQIAVADGVATVVVFVASRAFRNSSLYDPYWSVIPPFILLFWLIQFEGVFHLRLMLTIAVVLYWAIRLTHNWLKTWPGLDHEDWRYGKLAEDTGMWYWPVSFLGIHLFPTILVFLGCMPFRPIAESDASLLWTDVLGGLVSLIGIEFERRADNQLRQFKSQGKGEVCQQGLWSYSRHPNYFGEICFWLGVFVLGLGTETGSSWIYGIGVISMLLLFTFVSIPMMEKRQLRKPDYSAYQKRVSRLIPWFPKR</sequence>
<name>A0ABT3CSQ2_9BACT</name>
<comment type="caution">
    <text evidence="2">The sequence shown here is derived from an EMBL/GenBank/DDBJ whole genome shotgun (WGS) entry which is preliminary data.</text>
</comment>
<reference evidence="2 3" key="1">
    <citation type="submission" date="2022-10" db="EMBL/GenBank/DDBJ databases">
        <title>Comparative genomics and taxonomic characterization of three novel marine species of genus Reichenbachiella exhibiting antioxidant and polysaccharide degradation activities.</title>
        <authorList>
            <person name="Muhammad N."/>
            <person name="Lee Y.-J."/>
            <person name="Ko J."/>
            <person name="Kim S.-G."/>
        </authorList>
    </citation>
    <scope>NUCLEOTIDE SEQUENCE [LARGE SCALE GENOMIC DNA]</scope>
    <source>
        <strain evidence="2 3">ABR2-5</strain>
    </source>
</reference>
<dbReference type="Pfam" id="PF06966">
    <property type="entry name" value="DUF1295"/>
    <property type="match status" value="1"/>
</dbReference>
<dbReference type="InterPro" id="IPR010721">
    <property type="entry name" value="UstE-like"/>
</dbReference>
<keyword evidence="3" id="KW-1185">Reference proteome</keyword>
<dbReference type="PANTHER" id="PTHR32251:SF23">
    <property type="entry name" value="3-OXO-5-ALPHA-STEROID 4-DEHYDROGENASE (DUF1295)"/>
    <property type="match status" value="1"/>
</dbReference>
<protein>
    <submittedName>
        <fullName evidence="2">DUF1295 domain-containing protein</fullName>
    </submittedName>
</protein>
<feature type="transmembrane region" description="Helical" evidence="1">
    <location>
        <begin position="219"/>
        <end position="236"/>
    </location>
</feature>
<dbReference type="Proteomes" id="UP001300692">
    <property type="component" value="Unassembled WGS sequence"/>
</dbReference>
<feature type="transmembrane region" description="Helical" evidence="1">
    <location>
        <begin position="242"/>
        <end position="260"/>
    </location>
</feature>
<evidence type="ECO:0000313" key="3">
    <source>
        <dbReference type="Proteomes" id="UP001300692"/>
    </source>
</evidence>
<keyword evidence="1" id="KW-0812">Transmembrane</keyword>
<proteinExistence type="predicted"/>
<keyword evidence="1" id="KW-0472">Membrane</keyword>
<feature type="transmembrane region" description="Helical" evidence="1">
    <location>
        <begin position="12"/>
        <end position="32"/>
    </location>
</feature>
<feature type="transmembrane region" description="Helical" evidence="1">
    <location>
        <begin position="38"/>
        <end position="56"/>
    </location>
</feature>
<dbReference type="RefSeq" id="WP_264137423.1">
    <property type="nucleotide sequence ID" value="NZ_JAOYOD010000001.1"/>
</dbReference>
<dbReference type="Gene3D" id="1.20.120.1630">
    <property type="match status" value="1"/>
</dbReference>
<accession>A0ABT3CSQ2</accession>
<dbReference type="EMBL" id="JAOYOD010000001">
    <property type="protein sequence ID" value="MCV9386611.1"/>
    <property type="molecule type" value="Genomic_DNA"/>
</dbReference>
<dbReference type="PROSITE" id="PS50244">
    <property type="entry name" value="S5A_REDUCTASE"/>
    <property type="match status" value="1"/>
</dbReference>
<feature type="transmembrane region" description="Helical" evidence="1">
    <location>
        <begin position="68"/>
        <end position="83"/>
    </location>
</feature>
<gene>
    <name evidence="2" type="ORF">N7U62_08055</name>
</gene>
<dbReference type="PANTHER" id="PTHR32251">
    <property type="entry name" value="3-OXO-5-ALPHA-STEROID 4-DEHYDROGENASE"/>
    <property type="match status" value="1"/>
</dbReference>
<organism evidence="2 3">
    <name type="scientific">Reichenbachiella ulvae</name>
    <dbReference type="NCBI Taxonomy" id="2980104"/>
    <lineage>
        <taxon>Bacteria</taxon>
        <taxon>Pseudomonadati</taxon>
        <taxon>Bacteroidota</taxon>
        <taxon>Cytophagia</taxon>
        <taxon>Cytophagales</taxon>
        <taxon>Reichenbachiellaceae</taxon>
        <taxon>Reichenbachiella</taxon>
    </lineage>
</organism>